<feature type="region of interest" description="Disordered" evidence="1">
    <location>
        <begin position="189"/>
        <end position="225"/>
    </location>
</feature>
<evidence type="ECO:0000313" key="2">
    <source>
        <dbReference type="EMBL" id="QLQ78589.1"/>
    </source>
</evidence>
<dbReference type="InterPro" id="IPR053263">
    <property type="entry name" value="Euk_RPA34_RNAP_subunit"/>
</dbReference>
<dbReference type="PANTHER" id="PTHR28155">
    <property type="entry name" value="ACR243WP"/>
    <property type="match status" value="1"/>
</dbReference>
<sequence>MELAVDLEELWAWKVDWWFIGVCYSMSKLSKEYVSSSEEENGEETVEFAPPAGYVRCKHLKKFHKKKSDEQLWLIKVPSSLDISKLKKLPVDFSGKEATITSGGKSYTVNMDVTQLEEQDSSNLALLVPDENRDSLRVGGDKQKAWGFDRVFSVSEAAKVPRIEYEELRVPRSDVVKVEGLQVRHFASGYDEEKSKKSKKREATDSLDAPSKKHKKKDKKKSKIK</sequence>
<evidence type="ECO:0000256" key="1">
    <source>
        <dbReference type="SAM" id="MobiDB-lite"/>
    </source>
</evidence>
<protein>
    <recommendedName>
        <fullName evidence="4">DNA-directed RNA polymerase I subunit RPA34</fullName>
    </recommendedName>
</protein>
<evidence type="ECO:0008006" key="4">
    <source>
        <dbReference type="Google" id="ProtNLM"/>
    </source>
</evidence>
<dbReference type="GO" id="GO:0006360">
    <property type="term" value="P:transcription by RNA polymerase I"/>
    <property type="evidence" value="ECO:0007669"/>
    <property type="project" value="InterPro"/>
</dbReference>
<dbReference type="PANTHER" id="PTHR28155:SF1">
    <property type="entry name" value="DNA-DIRECTED RNA POLYMERASE I SUBUNIT RPA34.5-DOMAIN-CONTAINING PROTEIN"/>
    <property type="match status" value="1"/>
</dbReference>
<name>A0A7H9HMT6_9SACH</name>
<evidence type="ECO:0000313" key="3">
    <source>
        <dbReference type="Proteomes" id="UP000510647"/>
    </source>
</evidence>
<dbReference type="Gene3D" id="6.20.250.70">
    <property type="match status" value="1"/>
</dbReference>
<proteinExistence type="predicted"/>
<dbReference type="EMBL" id="CP059267">
    <property type="protein sequence ID" value="QLQ78589.1"/>
    <property type="molecule type" value="Genomic_DNA"/>
</dbReference>
<dbReference type="Proteomes" id="UP000510647">
    <property type="component" value="Chromosome 1"/>
</dbReference>
<dbReference type="InterPro" id="IPR013240">
    <property type="entry name" value="DNA-dir_RNA_pol1_su_RPA34"/>
</dbReference>
<organism evidence="2 3">
    <name type="scientific">Torulaspora globosa</name>
    <dbReference type="NCBI Taxonomy" id="48254"/>
    <lineage>
        <taxon>Eukaryota</taxon>
        <taxon>Fungi</taxon>
        <taxon>Dikarya</taxon>
        <taxon>Ascomycota</taxon>
        <taxon>Saccharomycotina</taxon>
        <taxon>Saccharomycetes</taxon>
        <taxon>Saccharomycetales</taxon>
        <taxon>Saccharomycetaceae</taxon>
        <taxon>Torulaspora</taxon>
    </lineage>
</organism>
<gene>
    <name evidence="2" type="ORF">HG537_0A08360</name>
</gene>
<dbReference type="AlphaFoldDB" id="A0A7H9HMT6"/>
<dbReference type="OrthoDB" id="4089784at2759"/>
<feature type="compositionally biased region" description="Basic residues" evidence="1">
    <location>
        <begin position="212"/>
        <end position="225"/>
    </location>
</feature>
<keyword evidence="3" id="KW-1185">Reference proteome</keyword>
<accession>A0A7H9HMT6</accession>
<reference evidence="2 3" key="1">
    <citation type="submission" date="2020-06" db="EMBL/GenBank/DDBJ databases">
        <title>The yeast mating-type switching endonuclease HO is a domesticated member of an unorthodox homing genetic element family.</title>
        <authorList>
            <person name="Coughlan A.Y."/>
            <person name="Lombardi L."/>
            <person name="Braun-Galleani S."/>
            <person name="Martos A.R."/>
            <person name="Galeote V."/>
            <person name="Bigey F."/>
            <person name="Dequin S."/>
            <person name="Byrne K.P."/>
            <person name="Wolfe K.H."/>
        </authorList>
    </citation>
    <scope>NUCLEOTIDE SEQUENCE [LARGE SCALE GENOMIC DNA]</scope>
    <source>
        <strain evidence="2 3">CBS2947</strain>
    </source>
</reference>
<dbReference type="Pfam" id="PF08208">
    <property type="entry name" value="RNA_polI_A34"/>
    <property type="match status" value="1"/>
</dbReference>